<evidence type="ECO:0000313" key="8">
    <source>
        <dbReference type="EMBL" id="RNL51948.1"/>
    </source>
</evidence>
<feature type="transmembrane region" description="Helical" evidence="6">
    <location>
        <begin position="280"/>
        <end position="305"/>
    </location>
</feature>
<feature type="transmembrane region" description="Helical" evidence="6">
    <location>
        <begin position="30"/>
        <end position="53"/>
    </location>
</feature>
<evidence type="ECO:0000256" key="5">
    <source>
        <dbReference type="RuleBase" id="RU000320"/>
    </source>
</evidence>
<feature type="domain" description="NADH:quinone oxidoreductase/Mrp antiporter transmembrane" evidence="7">
    <location>
        <begin position="125"/>
        <end position="419"/>
    </location>
</feature>
<feature type="transmembrane region" description="Helical" evidence="6">
    <location>
        <begin position="256"/>
        <end position="274"/>
    </location>
</feature>
<reference evidence="8 9" key="1">
    <citation type="submission" date="2018-10" db="EMBL/GenBank/DDBJ databases">
        <title>Genome sequencing of Arthrobacter oryzae TNB02.</title>
        <authorList>
            <person name="Cho Y.-J."/>
            <person name="Cho A."/>
            <person name="Kim O.-S."/>
        </authorList>
    </citation>
    <scope>NUCLEOTIDE SEQUENCE [LARGE SCALE GENOMIC DNA]</scope>
    <source>
        <strain evidence="8 9">TNB02</strain>
    </source>
</reference>
<comment type="subcellular location">
    <subcellularLocation>
        <location evidence="1">Endomembrane system</location>
        <topology evidence="1">Multi-pass membrane protein</topology>
    </subcellularLocation>
    <subcellularLocation>
        <location evidence="5">Membrane</location>
        <topology evidence="5">Multi-pass membrane protein</topology>
    </subcellularLocation>
</comment>
<feature type="transmembrane region" description="Helical" evidence="6">
    <location>
        <begin position="506"/>
        <end position="525"/>
    </location>
</feature>
<dbReference type="GO" id="GO:0003954">
    <property type="term" value="F:NADH dehydrogenase activity"/>
    <property type="evidence" value="ECO:0007669"/>
    <property type="project" value="TreeGrafter"/>
</dbReference>
<feature type="transmembrane region" description="Helical" evidence="6">
    <location>
        <begin position="222"/>
        <end position="244"/>
    </location>
</feature>
<feature type="transmembrane region" description="Helical" evidence="6">
    <location>
        <begin position="74"/>
        <end position="99"/>
    </location>
</feature>
<dbReference type="OrthoDB" id="9811798at2"/>
<evidence type="ECO:0000256" key="4">
    <source>
        <dbReference type="ARBA" id="ARBA00023136"/>
    </source>
</evidence>
<sequence>MSALLLGLIILPAVAGTGLAVTGRRADRAAPVIAVVVAALVLVLAGLAAGAAATDSGPALSAPFMAGSAFGVEVDALGGVLLPAVAGVTLLVLLFATAAGTTNPARFHGLMLIFTAAVLITLTATTLPTLLFAWEIMGAASYALIGFHWSEQHRMSSGLTAFLTTRTADLGLYLAAGAALAGAAQAATGTAGSGPAGSGTAAGTESMALAGLAGLPEPWRDIAAAGLLAAGLGKAAQLPFSFWLSRAMDGPSAVSALLHSAAMVAMGGYLLLRVEPLLAATGWAATTAAWAGAATAVVLGVVAVAQTDLKQLLAASTAAQLGYVVMAAGVGNAAGGAAHLMAHAATKSGLFLAAGAWLAALGTKKLAGLRGAGRRWPVLGAGFTVGALSLAGIAPLSLWATKDNVLTAALEHSVPLYVAGLAGAVLAAAYAAKAVALIWKPVLPNTSALYDAEEPGNRRITSGQTVPVLVLGAGAAVAGLLVFGPGGDALRESLGRGTPGGAVQSGPLELAVSAALALAVVILVWRLSNRLPALGAANGWLGMEAAAHAVVVRPVLAAAQHLARFDDAVLDRGVERTAAFALRAAGGAAAADAVLDRGVEASAEVTSRAAGGSAIVDTKIDDGVETLALAVRRAGSAAPRPQTGQIHHYYVQAALVLVAAAVLLILVR</sequence>
<dbReference type="PRINTS" id="PR01434">
    <property type="entry name" value="NADHDHGNASE5"/>
</dbReference>
<feature type="transmembrane region" description="Helical" evidence="6">
    <location>
        <begin position="340"/>
        <end position="363"/>
    </location>
</feature>
<dbReference type="Gene3D" id="1.20.5.2700">
    <property type="match status" value="1"/>
</dbReference>
<dbReference type="GO" id="GO:0012505">
    <property type="term" value="C:endomembrane system"/>
    <property type="evidence" value="ECO:0007669"/>
    <property type="project" value="UniProtKB-SubCell"/>
</dbReference>
<feature type="transmembrane region" description="Helical" evidence="6">
    <location>
        <begin position="375"/>
        <end position="396"/>
    </location>
</feature>
<name>A0A3N0BS90_9MICC</name>
<dbReference type="GO" id="GO:0016020">
    <property type="term" value="C:membrane"/>
    <property type="evidence" value="ECO:0007669"/>
    <property type="project" value="UniProtKB-SubCell"/>
</dbReference>
<dbReference type="PANTHER" id="PTHR42829">
    <property type="entry name" value="NADH-UBIQUINONE OXIDOREDUCTASE CHAIN 5"/>
    <property type="match status" value="1"/>
</dbReference>
<dbReference type="Pfam" id="PF00361">
    <property type="entry name" value="Proton_antipo_M"/>
    <property type="match status" value="1"/>
</dbReference>
<dbReference type="EMBL" id="RBED01000115">
    <property type="protein sequence ID" value="RNL51948.1"/>
    <property type="molecule type" value="Genomic_DNA"/>
</dbReference>
<proteinExistence type="predicted"/>
<gene>
    <name evidence="8" type="ORF">D7003_14495</name>
</gene>
<feature type="transmembrane region" description="Helical" evidence="6">
    <location>
        <begin position="312"/>
        <end position="334"/>
    </location>
</feature>
<feature type="transmembrane region" description="Helical" evidence="6">
    <location>
        <begin position="105"/>
        <end position="124"/>
    </location>
</feature>
<dbReference type="GO" id="GO:0042773">
    <property type="term" value="P:ATP synthesis coupled electron transport"/>
    <property type="evidence" value="ECO:0007669"/>
    <property type="project" value="InterPro"/>
</dbReference>
<protein>
    <submittedName>
        <fullName evidence="8">NADH-quinone oxidoreductase subunit L</fullName>
    </submittedName>
</protein>
<dbReference type="AlphaFoldDB" id="A0A3N0BS90"/>
<dbReference type="Proteomes" id="UP000273807">
    <property type="component" value="Unassembled WGS sequence"/>
</dbReference>
<keyword evidence="2 5" id="KW-0812">Transmembrane</keyword>
<keyword evidence="9" id="KW-1185">Reference proteome</keyword>
<dbReference type="GO" id="GO:0015990">
    <property type="term" value="P:electron transport coupled proton transport"/>
    <property type="evidence" value="ECO:0007669"/>
    <property type="project" value="TreeGrafter"/>
</dbReference>
<organism evidence="8 9">
    <name type="scientific">Arthrobacter oryzae</name>
    <dbReference type="NCBI Taxonomy" id="409290"/>
    <lineage>
        <taxon>Bacteria</taxon>
        <taxon>Bacillati</taxon>
        <taxon>Actinomycetota</taxon>
        <taxon>Actinomycetes</taxon>
        <taxon>Micrococcales</taxon>
        <taxon>Micrococcaceae</taxon>
        <taxon>Arthrobacter</taxon>
    </lineage>
</organism>
<dbReference type="InterPro" id="IPR003945">
    <property type="entry name" value="NU5C-like"/>
</dbReference>
<evidence type="ECO:0000256" key="6">
    <source>
        <dbReference type="SAM" id="Phobius"/>
    </source>
</evidence>
<dbReference type="GO" id="GO:0008137">
    <property type="term" value="F:NADH dehydrogenase (ubiquinone) activity"/>
    <property type="evidence" value="ECO:0007669"/>
    <property type="project" value="InterPro"/>
</dbReference>
<evidence type="ECO:0000256" key="3">
    <source>
        <dbReference type="ARBA" id="ARBA00022989"/>
    </source>
</evidence>
<evidence type="ECO:0000256" key="2">
    <source>
        <dbReference type="ARBA" id="ARBA00022692"/>
    </source>
</evidence>
<feature type="transmembrane region" description="Helical" evidence="6">
    <location>
        <begin position="649"/>
        <end position="667"/>
    </location>
</feature>
<dbReference type="InterPro" id="IPR001750">
    <property type="entry name" value="ND/Mrp_TM"/>
</dbReference>
<accession>A0A3N0BS90</accession>
<keyword evidence="3 6" id="KW-1133">Transmembrane helix</keyword>
<feature type="transmembrane region" description="Helical" evidence="6">
    <location>
        <begin position="416"/>
        <end position="439"/>
    </location>
</feature>
<dbReference type="PANTHER" id="PTHR42829:SF1">
    <property type="entry name" value="INORGANIC CARBON TRANSPORTER SUBUNIT DABB-RELATED"/>
    <property type="match status" value="1"/>
</dbReference>
<feature type="transmembrane region" description="Helical" evidence="6">
    <location>
        <begin position="131"/>
        <end position="149"/>
    </location>
</feature>
<evidence type="ECO:0000259" key="7">
    <source>
        <dbReference type="Pfam" id="PF00361"/>
    </source>
</evidence>
<comment type="caution">
    <text evidence="8">The sequence shown here is derived from an EMBL/GenBank/DDBJ whole genome shotgun (WGS) entry which is preliminary data.</text>
</comment>
<feature type="transmembrane region" description="Helical" evidence="6">
    <location>
        <begin position="466"/>
        <end position="486"/>
    </location>
</feature>
<keyword evidence="4 6" id="KW-0472">Membrane</keyword>
<dbReference type="RefSeq" id="WP_123256132.1">
    <property type="nucleotide sequence ID" value="NZ_RBED01000115.1"/>
</dbReference>
<evidence type="ECO:0000313" key="9">
    <source>
        <dbReference type="Proteomes" id="UP000273807"/>
    </source>
</evidence>
<evidence type="ECO:0000256" key="1">
    <source>
        <dbReference type="ARBA" id="ARBA00004127"/>
    </source>
</evidence>